<reference evidence="1" key="1">
    <citation type="submission" date="2020-08" db="EMBL/GenBank/DDBJ databases">
        <title>Genome sequencing and assembly of the red palm weevil Rhynchophorus ferrugineus.</title>
        <authorList>
            <person name="Dias G.B."/>
            <person name="Bergman C.M."/>
            <person name="Manee M."/>
        </authorList>
    </citation>
    <scope>NUCLEOTIDE SEQUENCE</scope>
    <source>
        <strain evidence="1">AA-2017</strain>
        <tissue evidence="1">Whole larva</tissue>
    </source>
</reference>
<gene>
    <name evidence="1" type="ORF">GWI33_014269</name>
</gene>
<accession>A0A834IFF6</accession>
<dbReference type="EMBL" id="JAACXV010013619">
    <property type="protein sequence ID" value="KAF7272982.1"/>
    <property type="molecule type" value="Genomic_DNA"/>
</dbReference>
<evidence type="ECO:0000313" key="2">
    <source>
        <dbReference type="Proteomes" id="UP000625711"/>
    </source>
</evidence>
<comment type="caution">
    <text evidence="1">The sequence shown here is derived from an EMBL/GenBank/DDBJ whole genome shotgun (WGS) entry which is preliminary data.</text>
</comment>
<keyword evidence="2" id="KW-1185">Reference proteome</keyword>
<name>A0A834IFF6_RHYFE</name>
<proteinExistence type="predicted"/>
<evidence type="ECO:0000313" key="1">
    <source>
        <dbReference type="EMBL" id="KAF7272982.1"/>
    </source>
</evidence>
<dbReference type="Proteomes" id="UP000625711">
    <property type="component" value="Unassembled WGS sequence"/>
</dbReference>
<protein>
    <submittedName>
        <fullName evidence="1">Uncharacterized protein</fullName>
    </submittedName>
</protein>
<dbReference type="OrthoDB" id="417598at2759"/>
<organism evidence="1 2">
    <name type="scientific">Rhynchophorus ferrugineus</name>
    <name type="common">Red palm weevil</name>
    <name type="synonym">Curculio ferrugineus</name>
    <dbReference type="NCBI Taxonomy" id="354439"/>
    <lineage>
        <taxon>Eukaryota</taxon>
        <taxon>Metazoa</taxon>
        <taxon>Ecdysozoa</taxon>
        <taxon>Arthropoda</taxon>
        <taxon>Hexapoda</taxon>
        <taxon>Insecta</taxon>
        <taxon>Pterygota</taxon>
        <taxon>Neoptera</taxon>
        <taxon>Endopterygota</taxon>
        <taxon>Coleoptera</taxon>
        <taxon>Polyphaga</taxon>
        <taxon>Cucujiformia</taxon>
        <taxon>Curculionidae</taxon>
        <taxon>Dryophthorinae</taxon>
        <taxon>Rhynchophorus</taxon>
    </lineage>
</organism>
<sequence>MTTNNWLKINQQNDPETQHIKGCLEERKSTHDYFHQNGIPFRKLNPGQNPQLYRAFVPKGSRFGLLRMFHDDEQCHVGPDKIFCKSKSLFLVSWHNRIH</sequence>
<dbReference type="AlphaFoldDB" id="A0A834IFF6"/>